<dbReference type="InterPro" id="IPR030677">
    <property type="entry name" value="Nnr"/>
</dbReference>
<dbReference type="PIRSF" id="PIRSF017184">
    <property type="entry name" value="Nnr"/>
    <property type="match status" value="1"/>
</dbReference>
<dbReference type="AlphaFoldDB" id="A0A840HUL5"/>
<dbReference type="GO" id="GO:0046496">
    <property type="term" value="P:nicotinamide nucleotide metabolic process"/>
    <property type="evidence" value="ECO:0007669"/>
    <property type="project" value="UniProtKB-UniRule"/>
</dbReference>
<evidence type="ECO:0000256" key="7">
    <source>
        <dbReference type="ARBA" id="ARBA00022840"/>
    </source>
</evidence>
<evidence type="ECO:0000256" key="1">
    <source>
        <dbReference type="ARBA" id="ARBA00000013"/>
    </source>
</evidence>
<dbReference type="SUPFAM" id="SSF53613">
    <property type="entry name" value="Ribokinase-like"/>
    <property type="match status" value="1"/>
</dbReference>
<dbReference type="EMBL" id="JACHOV010000005">
    <property type="protein sequence ID" value="MBB4641287.1"/>
    <property type="molecule type" value="Genomic_DNA"/>
</dbReference>
<feature type="binding site" evidence="18">
    <location>
        <position position="116"/>
    </location>
    <ligand>
        <name>K(+)</name>
        <dbReference type="ChEBI" id="CHEBI:29103"/>
    </ligand>
</feature>
<dbReference type="GO" id="GO:0052856">
    <property type="term" value="F:NAD(P)HX epimerase activity"/>
    <property type="evidence" value="ECO:0007669"/>
    <property type="project" value="UniProtKB-UniRule"/>
</dbReference>
<dbReference type="NCBIfam" id="TIGR00197">
    <property type="entry name" value="yjeF_nterm"/>
    <property type="match status" value="1"/>
</dbReference>
<dbReference type="Gene3D" id="3.40.50.10260">
    <property type="entry name" value="YjeF N-terminal domain"/>
    <property type="match status" value="1"/>
</dbReference>
<evidence type="ECO:0000259" key="21">
    <source>
        <dbReference type="PROSITE" id="PS51385"/>
    </source>
</evidence>
<dbReference type="HAMAP" id="MF_01965">
    <property type="entry name" value="NADHX_dehydratase"/>
    <property type="match status" value="1"/>
</dbReference>
<comment type="subunit">
    <text evidence="17">Homotetramer.</text>
</comment>
<dbReference type="GO" id="GO:0005524">
    <property type="term" value="F:ATP binding"/>
    <property type="evidence" value="ECO:0007669"/>
    <property type="project" value="UniProtKB-UniRule"/>
</dbReference>
<dbReference type="SUPFAM" id="SSF64153">
    <property type="entry name" value="YjeF N-terminal domain-like"/>
    <property type="match status" value="1"/>
</dbReference>
<dbReference type="GO" id="GO:0052855">
    <property type="term" value="F:ADP-dependent NAD(P)H-hydrate dehydratase activity"/>
    <property type="evidence" value="ECO:0007669"/>
    <property type="project" value="UniProtKB-UniRule"/>
</dbReference>
<evidence type="ECO:0000256" key="6">
    <source>
        <dbReference type="ARBA" id="ARBA00022741"/>
    </source>
</evidence>
<comment type="similarity">
    <text evidence="17">Belongs to the NnrD/CARKD family.</text>
</comment>
<gene>
    <name evidence="18" type="primary">nnrE</name>
    <name evidence="17" type="synonym">nnrD</name>
    <name evidence="22" type="ORF">HNQ99_001592</name>
</gene>
<dbReference type="Pfam" id="PF01256">
    <property type="entry name" value="Carb_kinase"/>
    <property type="match status" value="1"/>
</dbReference>
<keyword evidence="8 17" id="KW-0521">NADP</keyword>
<feature type="binding site" evidence="18">
    <location>
        <position position="60"/>
    </location>
    <ligand>
        <name>K(+)</name>
        <dbReference type="ChEBI" id="CHEBI:29103"/>
    </ligand>
</feature>
<dbReference type="Pfam" id="PF03853">
    <property type="entry name" value="YjeF_N"/>
    <property type="match status" value="1"/>
</dbReference>
<evidence type="ECO:0000256" key="14">
    <source>
        <dbReference type="ARBA" id="ARBA00025153"/>
    </source>
</evidence>
<proteinExistence type="inferred from homology"/>
<comment type="catalytic activity">
    <reaction evidence="2 18 19">
        <text>(6R)-NADPHX = (6S)-NADPHX</text>
        <dbReference type="Rhea" id="RHEA:32227"/>
        <dbReference type="ChEBI" id="CHEBI:64076"/>
        <dbReference type="ChEBI" id="CHEBI:64077"/>
        <dbReference type="EC" id="5.1.99.6"/>
    </reaction>
</comment>
<feature type="binding site" evidence="17">
    <location>
        <position position="351"/>
    </location>
    <ligand>
        <name>(6S)-NADPHX</name>
        <dbReference type="ChEBI" id="CHEBI:64076"/>
    </ligand>
</feature>
<keyword evidence="12 17" id="KW-0456">Lyase</keyword>
<dbReference type="InterPro" id="IPR036652">
    <property type="entry name" value="YjeF_N_dom_sf"/>
</dbReference>
<feature type="binding site" evidence="17">
    <location>
        <begin position="384"/>
        <end position="388"/>
    </location>
    <ligand>
        <name>AMP</name>
        <dbReference type="ChEBI" id="CHEBI:456215"/>
    </ligand>
</feature>
<feature type="binding site" evidence="18">
    <location>
        <position position="149"/>
    </location>
    <ligand>
        <name>(6S)-NADPHX</name>
        <dbReference type="ChEBI" id="CHEBI:64076"/>
    </ligand>
</feature>
<name>A0A840HUL5_9SPHN</name>
<dbReference type="GO" id="GO:0016301">
    <property type="term" value="F:kinase activity"/>
    <property type="evidence" value="ECO:0007669"/>
    <property type="project" value="UniProtKB-KW"/>
</dbReference>
<comment type="similarity">
    <text evidence="18">Belongs to the NnrE/AIBP family.</text>
</comment>
<dbReference type="InterPro" id="IPR029056">
    <property type="entry name" value="Ribokinase-like"/>
</dbReference>
<keyword evidence="22" id="KW-0808">Transferase</keyword>
<evidence type="ECO:0000313" key="22">
    <source>
        <dbReference type="EMBL" id="MBB4641287.1"/>
    </source>
</evidence>
<dbReference type="InterPro" id="IPR004443">
    <property type="entry name" value="YjeF_N_dom"/>
</dbReference>
<keyword evidence="22" id="KW-0418">Kinase</keyword>
<comment type="caution">
    <text evidence="18">Lacks conserved residue(s) required for the propagation of feature annotation.</text>
</comment>
<protein>
    <recommendedName>
        <fullName evidence="19">Bifunctional NAD(P)H-hydrate repair enzyme</fullName>
    </recommendedName>
    <alternativeName>
        <fullName evidence="19">Nicotinamide nucleotide repair protein</fullName>
    </alternativeName>
    <domain>
        <recommendedName>
            <fullName evidence="19">ADP-dependent (S)-NAD(P)H-hydrate dehydratase</fullName>
            <ecNumber evidence="19">4.2.1.136</ecNumber>
        </recommendedName>
        <alternativeName>
            <fullName evidence="19">ADP-dependent NAD(P)HX dehydratase</fullName>
        </alternativeName>
    </domain>
    <domain>
        <recommendedName>
            <fullName evidence="19">NAD(P)H-hydrate epimerase</fullName>
            <ecNumber evidence="19">5.1.99.6</ecNumber>
        </recommendedName>
    </domain>
</protein>
<dbReference type="PROSITE" id="PS51385">
    <property type="entry name" value="YJEF_N"/>
    <property type="match status" value="1"/>
</dbReference>
<comment type="cofactor">
    <cofactor evidence="18 19">
        <name>K(+)</name>
        <dbReference type="ChEBI" id="CHEBI:29103"/>
    </cofactor>
    <text evidence="18 19">Binds 1 potassium ion per subunit.</text>
</comment>
<dbReference type="PANTHER" id="PTHR12592">
    <property type="entry name" value="ATP-DEPENDENT (S)-NAD(P)H-HYDRATE DEHYDRATASE FAMILY MEMBER"/>
    <property type="match status" value="1"/>
</dbReference>
<feature type="domain" description="YjeF C-terminal" evidence="20">
    <location>
        <begin position="207"/>
        <end position="468"/>
    </location>
</feature>
<organism evidence="22 23">
    <name type="scientific">Rhizorhapis suberifaciens</name>
    <name type="common">corky root of lettuce</name>
    <dbReference type="NCBI Taxonomy" id="13656"/>
    <lineage>
        <taxon>Bacteria</taxon>
        <taxon>Pseudomonadati</taxon>
        <taxon>Pseudomonadota</taxon>
        <taxon>Alphaproteobacteria</taxon>
        <taxon>Sphingomonadales</taxon>
        <taxon>Sphingomonadaceae</taxon>
        <taxon>Rhizorhapis</taxon>
    </lineage>
</organism>
<keyword evidence="7 17" id="KW-0067">ATP-binding</keyword>
<dbReference type="PANTHER" id="PTHR12592:SF0">
    <property type="entry name" value="ATP-DEPENDENT (S)-NAD(P)H-HYDRATE DEHYDRATASE"/>
    <property type="match status" value="1"/>
</dbReference>
<dbReference type="Proteomes" id="UP000575068">
    <property type="component" value="Unassembled WGS sequence"/>
</dbReference>
<keyword evidence="6 17" id="KW-0547">Nucleotide-binding</keyword>
<comment type="similarity">
    <text evidence="3 19">In the N-terminal section; belongs to the NnrE/AIBP family.</text>
</comment>
<comment type="catalytic activity">
    <reaction evidence="16 17 19">
        <text>(6S)-NADPHX + ADP = AMP + phosphate + NADPH + H(+)</text>
        <dbReference type="Rhea" id="RHEA:32235"/>
        <dbReference type="ChEBI" id="CHEBI:15378"/>
        <dbReference type="ChEBI" id="CHEBI:43474"/>
        <dbReference type="ChEBI" id="CHEBI:57783"/>
        <dbReference type="ChEBI" id="CHEBI:64076"/>
        <dbReference type="ChEBI" id="CHEBI:456215"/>
        <dbReference type="ChEBI" id="CHEBI:456216"/>
        <dbReference type="EC" id="4.2.1.136"/>
    </reaction>
</comment>
<comment type="catalytic activity">
    <reaction evidence="15 17 19">
        <text>(6S)-NADHX + ADP = AMP + phosphate + NADH + H(+)</text>
        <dbReference type="Rhea" id="RHEA:32223"/>
        <dbReference type="ChEBI" id="CHEBI:15378"/>
        <dbReference type="ChEBI" id="CHEBI:43474"/>
        <dbReference type="ChEBI" id="CHEBI:57945"/>
        <dbReference type="ChEBI" id="CHEBI:64074"/>
        <dbReference type="ChEBI" id="CHEBI:456215"/>
        <dbReference type="ChEBI" id="CHEBI:456216"/>
        <dbReference type="EC" id="4.2.1.136"/>
    </reaction>
</comment>
<evidence type="ECO:0000256" key="12">
    <source>
        <dbReference type="ARBA" id="ARBA00023239"/>
    </source>
</evidence>
<dbReference type="InterPro" id="IPR000631">
    <property type="entry name" value="CARKD"/>
</dbReference>
<dbReference type="EC" id="5.1.99.6" evidence="19"/>
<comment type="function">
    <text evidence="14 19">Bifunctional enzyme that catalyzes the epimerization of the S- and R-forms of NAD(P)HX and the dehydration of the S-form of NAD(P)HX at the expense of ADP, which is converted to AMP. This allows the repair of both epimers of NAD(P)HX, a damaged form of NAD(P)H that is a result of enzymatic or heat-dependent hydration.</text>
</comment>
<evidence type="ECO:0000256" key="2">
    <source>
        <dbReference type="ARBA" id="ARBA00000909"/>
    </source>
</evidence>
<feature type="binding site" evidence="17">
    <location>
        <position position="300"/>
    </location>
    <ligand>
        <name>(6S)-NADPHX</name>
        <dbReference type="ChEBI" id="CHEBI:64076"/>
    </ligand>
</feature>
<evidence type="ECO:0000256" key="17">
    <source>
        <dbReference type="HAMAP-Rule" id="MF_01965"/>
    </source>
</evidence>
<feature type="binding site" evidence="17">
    <location>
        <position position="240"/>
    </location>
    <ligand>
        <name>(6S)-NADPHX</name>
        <dbReference type="ChEBI" id="CHEBI:64076"/>
    </ligand>
</feature>
<evidence type="ECO:0000256" key="4">
    <source>
        <dbReference type="ARBA" id="ARBA00009524"/>
    </source>
</evidence>
<comment type="caution">
    <text evidence="22">The sequence shown here is derived from an EMBL/GenBank/DDBJ whole genome shotgun (WGS) entry which is preliminary data.</text>
</comment>
<evidence type="ECO:0000256" key="19">
    <source>
        <dbReference type="PIRNR" id="PIRNR017184"/>
    </source>
</evidence>
<evidence type="ECO:0000256" key="15">
    <source>
        <dbReference type="ARBA" id="ARBA00048238"/>
    </source>
</evidence>
<evidence type="ECO:0000256" key="10">
    <source>
        <dbReference type="ARBA" id="ARBA00023027"/>
    </source>
</evidence>
<comment type="cofactor">
    <cofactor evidence="17">
        <name>Mg(2+)</name>
        <dbReference type="ChEBI" id="CHEBI:18420"/>
    </cofactor>
</comment>
<dbReference type="GO" id="GO:0046872">
    <property type="term" value="F:metal ion binding"/>
    <property type="evidence" value="ECO:0007669"/>
    <property type="project" value="UniProtKB-UniRule"/>
</dbReference>
<accession>A0A840HUL5</accession>
<comment type="similarity">
    <text evidence="4 19">In the C-terminal section; belongs to the NnrD/CARKD family.</text>
</comment>
<evidence type="ECO:0000256" key="13">
    <source>
        <dbReference type="ARBA" id="ARBA00023268"/>
    </source>
</evidence>
<dbReference type="GO" id="GO:0110051">
    <property type="term" value="P:metabolite repair"/>
    <property type="evidence" value="ECO:0007669"/>
    <property type="project" value="TreeGrafter"/>
</dbReference>
<keyword evidence="9 18" id="KW-0630">Potassium</keyword>
<comment type="function">
    <text evidence="18">Catalyzes the epimerization of the S- and R-forms of NAD(P)HX, a damaged form of NAD(P)H that is a result of enzymatic or heat-dependent hydration. This is a prerequisite for the S-specific NAD(P)H-hydrate dehydratase to allow the repair of both epimers of NAD(P)HX.</text>
</comment>
<keyword evidence="11 18" id="KW-0413">Isomerase</keyword>
<feature type="binding site" evidence="17">
    <location>
        <position position="414"/>
    </location>
    <ligand>
        <name>(6S)-NADPHX</name>
        <dbReference type="ChEBI" id="CHEBI:64076"/>
    </ligand>
</feature>
<evidence type="ECO:0000313" key="23">
    <source>
        <dbReference type="Proteomes" id="UP000575068"/>
    </source>
</evidence>
<comment type="catalytic activity">
    <reaction evidence="1 18 19">
        <text>(6R)-NADHX = (6S)-NADHX</text>
        <dbReference type="Rhea" id="RHEA:32215"/>
        <dbReference type="ChEBI" id="CHEBI:64074"/>
        <dbReference type="ChEBI" id="CHEBI:64075"/>
        <dbReference type="EC" id="5.1.99.6"/>
    </reaction>
</comment>
<reference evidence="22 23" key="1">
    <citation type="submission" date="2020-08" db="EMBL/GenBank/DDBJ databases">
        <title>Genomic Encyclopedia of Type Strains, Phase IV (KMG-IV): sequencing the most valuable type-strain genomes for metagenomic binning, comparative biology and taxonomic classification.</title>
        <authorList>
            <person name="Goeker M."/>
        </authorList>
    </citation>
    <scope>NUCLEOTIDE SEQUENCE [LARGE SCALE GENOMIC DNA]</scope>
    <source>
        <strain evidence="22 23">DSM 7465</strain>
    </source>
</reference>
<evidence type="ECO:0000256" key="16">
    <source>
        <dbReference type="ARBA" id="ARBA00049209"/>
    </source>
</evidence>
<dbReference type="RefSeq" id="WP_184475094.1">
    <property type="nucleotide sequence ID" value="NZ_JACHOV010000005.1"/>
</dbReference>
<evidence type="ECO:0000256" key="9">
    <source>
        <dbReference type="ARBA" id="ARBA00022958"/>
    </source>
</evidence>
<sequence length="469" mass="48849">MRLGAPILTAAEMRKAEQRLFASGIAEYDVMERAGAACAEYIWRVGGHRSTLILCGPGNNGGDGFVIARILKDRGVPVRVAATGESATASASRAREAWNGPVDDLATAKPALQVVDALFGTGLKRRLDARLSGSLAELVSKAKHSFAIDLPSGMDSDTGACLSPVPLFDLCIALGSYKRSHFLQPGASRFRSLVCADIGIDASGGVLYLLEKPRLEGPAATAHKYSRGLAAIVGGHMPGASTLAAEAAARAGAGYLKYLSKSTPACLATQAIVQLDAPDHYAVRDILADERIAAVLAGPGLGRDEEAWARLESALNSGHPLVLDADALILLADRGMDRVTELPHRPILTPHEGEFVRLFGKLKGSKVERARQAALKAKAVVVYKGPDTVIAAPDGQAWIAPASSHWLSTAGTGDVLAGLCAAQLAVTRDPVAAACNAAWLLSDAARRAKPAFVADDLIAHVTAAVAACL</sequence>
<evidence type="ECO:0000256" key="8">
    <source>
        <dbReference type="ARBA" id="ARBA00022857"/>
    </source>
</evidence>
<dbReference type="PROSITE" id="PS51383">
    <property type="entry name" value="YJEF_C_3"/>
    <property type="match status" value="1"/>
</dbReference>
<comment type="function">
    <text evidence="17">Catalyzes the dehydration of the S-form of NAD(P)HX at the expense of ADP, which is converted to AMP. Together with NAD(P)HX epimerase, which catalyzes the epimerization of the S- and R-forms, the enzyme allows the repair of both epimers of NAD(P)HX, a damaged form of NAD(P)H that is a result of enzymatic or heat-dependent hydration.</text>
</comment>
<keyword evidence="5 18" id="KW-0479">Metal-binding</keyword>
<keyword evidence="23" id="KW-1185">Reference proteome</keyword>
<evidence type="ECO:0000256" key="3">
    <source>
        <dbReference type="ARBA" id="ARBA00006001"/>
    </source>
</evidence>
<feature type="binding site" evidence="18">
    <location>
        <begin position="59"/>
        <end position="63"/>
    </location>
    <ligand>
        <name>(6S)-NADPHX</name>
        <dbReference type="ChEBI" id="CHEBI:64076"/>
    </ligand>
</feature>
<dbReference type="CDD" id="cd01171">
    <property type="entry name" value="YXKO-related"/>
    <property type="match status" value="1"/>
</dbReference>
<feature type="domain" description="YjeF N-terminal" evidence="21">
    <location>
        <begin position="13"/>
        <end position="206"/>
    </location>
</feature>
<dbReference type="Gene3D" id="3.40.1190.20">
    <property type="match status" value="1"/>
</dbReference>
<evidence type="ECO:0000256" key="18">
    <source>
        <dbReference type="HAMAP-Rule" id="MF_01966"/>
    </source>
</evidence>
<feature type="binding site" evidence="18">
    <location>
        <position position="152"/>
    </location>
    <ligand>
        <name>K(+)</name>
        <dbReference type="ChEBI" id="CHEBI:29103"/>
    </ligand>
</feature>
<dbReference type="NCBIfam" id="TIGR00196">
    <property type="entry name" value="yjeF_cterm"/>
    <property type="match status" value="1"/>
</dbReference>
<evidence type="ECO:0000256" key="11">
    <source>
        <dbReference type="ARBA" id="ARBA00023235"/>
    </source>
</evidence>
<evidence type="ECO:0000256" key="5">
    <source>
        <dbReference type="ARBA" id="ARBA00022723"/>
    </source>
</evidence>
<keyword evidence="10 17" id="KW-0520">NAD</keyword>
<dbReference type="EC" id="4.2.1.136" evidence="19"/>
<evidence type="ECO:0000259" key="20">
    <source>
        <dbReference type="PROSITE" id="PS51383"/>
    </source>
</evidence>
<keyword evidence="13" id="KW-0511">Multifunctional enzyme</keyword>
<dbReference type="HAMAP" id="MF_01966">
    <property type="entry name" value="NADHX_epimerase"/>
    <property type="match status" value="1"/>
</dbReference>
<feature type="binding site" evidence="17">
    <location>
        <position position="413"/>
    </location>
    <ligand>
        <name>AMP</name>
        <dbReference type="ChEBI" id="CHEBI:456215"/>
    </ligand>
</feature>